<dbReference type="PANTHER" id="PTHR30482">
    <property type="entry name" value="HIGH-AFFINITY BRANCHED-CHAIN AMINO ACID TRANSPORT SYSTEM PERMEASE"/>
    <property type="match status" value="1"/>
</dbReference>
<accession>A0A975U1W8</accession>
<dbReference type="Proteomes" id="UP000694001">
    <property type="component" value="Chromosome"/>
</dbReference>
<dbReference type="InterPro" id="IPR043428">
    <property type="entry name" value="LivM-like"/>
</dbReference>
<feature type="transmembrane region" description="Helical" evidence="6">
    <location>
        <begin position="127"/>
        <end position="148"/>
    </location>
</feature>
<sequence>MRERLAVAFGAATFAVAPFVLEALDESFLLSVLTRMLAYALAAAALDLVLGYGGMMSFGHGAFLGTGAYVAGVLLHHRAEGSAVMEWPLRVGGTAEVLIAWPAAAAVCGVLAAAIGAISLRTRGVHFIMITLAFAQMVYFLVLALPQYGGTDGLMIPSRNVLAGWPLAGDAPLYWVALVLLALFLVFARRAMASRFGLALRGARMNERRALALGLPVYRLRLVAFTLSGAVTGLAGAILANQASFVSPDLLSWQRSGELLVMVILGGQGTLFGPVLGALALLAAEEELAQITEHWMLVLGPVLLLVVLFFRGGLWRVVAGVRGDA</sequence>
<proteinExistence type="predicted"/>
<dbReference type="Pfam" id="PF02653">
    <property type="entry name" value="BPD_transp_2"/>
    <property type="match status" value="1"/>
</dbReference>
<gene>
    <name evidence="7" type="ORF">KO353_01015</name>
</gene>
<feature type="transmembrane region" description="Helical" evidence="6">
    <location>
        <begin position="210"/>
        <end position="239"/>
    </location>
</feature>
<reference evidence="7" key="1">
    <citation type="submission" date="2021-06" db="EMBL/GenBank/DDBJ databases">
        <title>Elioraea tepida, sp. nov., a moderately thermophilic aerobic anoxygenic phototrophic bacterium isolated from an alkaline siliceous hot spring mat community in Yellowstone National Park, WY, USA.</title>
        <authorList>
            <person name="Saini M.K."/>
            <person name="Yoshida S."/>
            <person name="Sebastian A."/>
            <person name="Hirose S."/>
            <person name="Hara E."/>
            <person name="Tamaki H."/>
            <person name="Soulier N.T."/>
            <person name="Albert I."/>
            <person name="Hanada S."/>
            <person name="Bryant D.A."/>
            <person name="Tank M."/>
        </authorList>
    </citation>
    <scope>NUCLEOTIDE SEQUENCE</scope>
    <source>
        <strain evidence="7">MS-P2</strain>
    </source>
</reference>
<evidence type="ECO:0000256" key="4">
    <source>
        <dbReference type="ARBA" id="ARBA00022989"/>
    </source>
</evidence>
<keyword evidence="8" id="KW-1185">Reference proteome</keyword>
<feature type="transmembrane region" description="Helical" evidence="6">
    <location>
        <begin position="295"/>
        <end position="314"/>
    </location>
</feature>
<keyword evidence="4 6" id="KW-1133">Transmembrane helix</keyword>
<keyword evidence="2" id="KW-1003">Cell membrane</keyword>
<evidence type="ECO:0000313" key="7">
    <source>
        <dbReference type="EMBL" id="QXM24886.1"/>
    </source>
</evidence>
<evidence type="ECO:0000256" key="1">
    <source>
        <dbReference type="ARBA" id="ARBA00004651"/>
    </source>
</evidence>
<keyword evidence="3 6" id="KW-0812">Transmembrane</keyword>
<dbReference type="KEGG" id="elio:KO353_01015"/>
<dbReference type="PANTHER" id="PTHR30482:SF17">
    <property type="entry name" value="ABC TRANSPORTER ATP-BINDING PROTEIN"/>
    <property type="match status" value="1"/>
</dbReference>
<protein>
    <submittedName>
        <fullName evidence="7">Branched-chain amino acid ABC transporter permease</fullName>
    </submittedName>
</protein>
<organism evidence="7 8">
    <name type="scientific">Elioraea tepida</name>
    <dbReference type="NCBI Taxonomy" id="2843330"/>
    <lineage>
        <taxon>Bacteria</taxon>
        <taxon>Pseudomonadati</taxon>
        <taxon>Pseudomonadota</taxon>
        <taxon>Alphaproteobacteria</taxon>
        <taxon>Acetobacterales</taxon>
        <taxon>Elioraeaceae</taxon>
        <taxon>Elioraea</taxon>
    </lineage>
</organism>
<feature type="transmembrane region" description="Helical" evidence="6">
    <location>
        <begin position="33"/>
        <end position="50"/>
    </location>
</feature>
<feature type="transmembrane region" description="Helical" evidence="6">
    <location>
        <begin position="259"/>
        <end position="283"/>
    </location>
</feature>
<evidence type="ECO:0000256" key="3">
    <source>
        <dbReference type="ARBA" id="ARBA00022692"/>
    </source>
</evidence>
<name>A0A975U1W8_9PROT</name>
<dbReference type="GO" id="GO:0005886">
    <property type="term" value="C:plasma membrane"/>
    <property type="evidence" value="ECO:0007669"/>
    <property type="project" value="UniProtKB-SubCell"/>
</dbReference>
<feature type="transmembrane region" description="Helical" evidence="6">
    <location>
        <begin position="172"/>
        <end position="189"/>
    </location>
</feature>
<dbReference type="CDD" id="cd06581">
    <property type="entry name" value="TM_PBP1_LivM_like"/>
    <property type="match status" value="1"/>
</dbReference>
<dbReference type="InterPro" id="IPR001851">
    <property type="entry name" value="ABC_transp_permease"/>
</dbReference>
<keyword evidence="5 6" id="KW-0472">Membrane</keyword>
<evidence type="ECO:0000313" key="8">
    <source>
        <dbReference type="Proteomes" id="UP000694001"/>
    </source>
</evidence>
<feature type="transmembrane region" description="Helical" evidence="6">
    <location>
        <begin position="99"/>
        <end position="120"/>
    </location>
</feature>
<dbReference type="AlphaFoldDB" id="A0A975U1W8"/>
<evidence type="ECO:0000256" key="2">
    <source>
        <dbReference type="ARBA" id="ARBA00022475"/>
    </source>
</evidence>
<dbReference type="GO" id="GO:0015658">
    <property type="term" value="F:branched-chain amino acid transmembrane transporter activity"/>
    <property type="evidence" value="ECO:0007669"/>
    <property type="project" value="InterPro"/>
</dbReference>
<dbReference type="EMBL" id="CP076448">
    <property type="protein sequence ID" value="QXM24886.1"/>
    <property type="molecule type" value="Genomic_DNA"/>
</dbReference>
<evidence type="ECO:0000256" key="6">
    <source>
        <dbReference type="SAM" id="Phobius"/>
    </source>
</evidence>
<evidence type="ECO:0000256" key="5">
    <source>
        <dbReference type="ARBA" id="ARBA00023136"/>
    </source>
</evidence>
<dbReference type="RefSeq" id="WP_218285943.1">
    <property type="nucleotide sequence ID" value="NZ_CP076448.1"/>
</dbReference>
<comment type="subcellular location">
    <subcellularLocation>
        <location evidence="1">Cell membrane</location>
        <topology evidence="1">Multi-pass membrane protein</topology>
    </subcellularLocation>
</comment>